<name>Q0A5W9_ALKEH</name>
<dbReference type="EMBL" id="CP000453">
    <property type="protein sequence ID" value="ABI57768.1"/>
    <property type="molecule type" value="Genomic_DNA"/>
</dbReference>
<dbReference type="Pfam" id="PF02613">
    <property type="entry name" value="Nitrate_red_del"/>
    <property type="match status" value="1"/>
</dbReference>
<dbReference type="eggNOG" id="COG3381">
    <property type="taxonomic scope" value="Bacteria"/>
</dbReference>
<gene>
    <name evidence="1" type="ordered locus">Mlg_2428</name>
</gene>
<evidence type="ECO:0000313" key="2">
    <source>
        <dbReference type="Proteomes" id="UP000001962"/>
    </source>
</evidence>
<organism evidence="1 2">
    <name type="scientific">Alkalilimnicola ehrlichii (strain ATCC BAA-1101 / DSM 17681 / MLHE-1)</name>
    <dbReference type="NCBI Taxonomy" id="187272"/>
    <lineage>
        <taxon>Bacteria</taxon>
        <taxon>Pseudomonadati</taxon>
        <taxon>Pseudomonadota</taxon>
        <taxon>Gammaproteobacteria</taxon>
        <taxon>Chromatiales</taxon>
        <taxon>Ectothiorhodospiraceae</taxon>
        <taxon>Alkalilimnicola</taxon>
    </lineage>
</organism>
<reference evidence="2" key="1">
    <citation type="submission" date="2006-08" db="EMBL/GenBank/DDBJ databases">
        <title>Complete sequence of Alkalilimnicola ehrilichei MLHE-1.</title>
        <authorList>
            <person name="Copeland A."/>
            <person name="Lucas S."/>
            <person name="Lapidus A."/>
            <person name="Barry K."/>
            <person name="Detter J.C."/>
            <person name="Glavina del Rio T."/>
            <person name="Hammon N."/>
            <person name="Israni S."/>
            <person name="Dalin E."/>
            <person name="Tice H."/>
            <person name="Pitluck S."/>
            <person name="Sims D."/>
            <person name="Brettin T."/>
            <person name="Bruce D."/>
            <person name="Han C."/>
            <person name="Tapia R."/>
            <person name="Gilna P."/>
            <person name="Schmutz J."/>
            <person name="Larimer F."/>
            <person name="Land M."/>
            <person name="Hauser L."/>
            <person name="Kyrpides N."/>
            <person name="Mikhailova N."/>
            <person name="Oremland R.S."/>
            <person name="Hoeft S.E."/>
            <person name="Switzer-Blum J."/>
            <person name="Kulp T."/>
            <person name="King G."/>
            <person name="Tabita R."/>
            <person name="Witte B."/>
            <person name="Santini J.M."/>
            <person name="Basu P."/>
            <person name="Hollibaugh J.T."/>
            <person name="Xie G."/>
            <person name="Stolz J.F."/>
            <person name="Richardson P."/>
        </authorList>
    </citation>
    <scope>NUCLEOTIDE SEQUENCE [LARGE SCALE GENOMIC DNA]</scope>
    <source>
        <strain evidence="2">ATCC BAA-1101 / DSM 17681 / MLHE-1</strain>
    </source>
</reference>
<dbReference type="AlphaFoldDB" id="Q0A5W9"/>
<dbReference type="KEGG" id="aeh:Mlg_2428"/>
<accession>Q0A5W9</accession>
<sequence>MGVDDTSGLSLQGELLACLGQAMQPPRSDAFFNALRDGLVDDIADLCGALGAESVAADLPPLRCALGEVEDRESLLLAYSVLFLAPPPKVRLNLVRLMDGASSGAGLGYLDEMLARHQLNLRSEHRELPDHLTVVLELAACLISRGEQGNDQAERDAKALLQQMVAPAARHLAETAADVEQAHGLPKVYSRLLALIGTTGQDPDGCLLPGTRSVAGEATGASKSAPDTGPAMAACARCGTPFVSLRDQAVLIAHLQEAGAPADHLHVCPDCRTGPGG</sequence>
<protein>
    <recommendedName>
        <fullName evidence="3">Respiratory nitrate reductase chaperone NarJ</fullName>
    </recommendedName>
</protein>
<dbReference type="InterPro" id="IPR020945">
    <property type="entry name" value="DMSO/NO3_reduct_chaperone"/>
</dbReference>
<dbReference type="Gene3D" id="1.10.3480.10">
    <property type="entry name" value="TorD-like"/>
    <property type="match status" value="1"/>
</dbReference>
<dbReference type="Proteomes" id="UP000001962">
    <property type="component" value="Chromosome"/>
</dbReference>
<evidence type="ECO:0008006" key="3">
    <source>
        <dbReference type="Google" id="ProtNLM"/>
    </source>
</evidence>
<dbReference type="HOGENOM" id="CLU_956234_0_0_6"/>
<dbReference type="InterPro" id="IPR036411">
    <property type="entry name" value="TorD-like_sf"/>
</dbReference>
<proteinExistence type="predicted"/>
<dbReference type="SUPFAM" id="SSF89155">
    <property type="entry name" value="TorD-like"/>
    <property type="match status" value="1"/>
</dbReference>
<evidence type="ECO:0000313" key="1">
    <source>
        <dbReference type="EMBL" id="ABI57768.1"/>
    </source>
</evidence>
<keyword evidence="2" id="KW-1185">Reference proteome</keyword>